<sequence>MKEISKERECCSFAKICLMPSVLFYLISSAILFLINFEITVVIGCIFNYYCYYKVFKTRLNNMERGIAVEYFNLN</sequence>
<keyword evidence="2" id="KW-1185">Reference proteome</keyword>
<evidence type="ECO:0000256" key="1">
    <source>
        <dbReference type="SAM" id="Phobius"/>
    </source>
</evidence>
<evidence type="ECO:0000313" key="3">
    <source>
        <dbReference type="WBParaSite" id="ALUE_0001932501-mRNA-1"/>
    </source>
</evidence>
<dbReference type="Proteomes" id="UP000036681">
    <property type="component" value="Unplaced"/>
</dbReference>
<keyword evidence="1" id="KW-0472">Membrane</keyword>
<protein>
    <submittedName>
        <fullName evidence="3">Uncharacterized protein</fullName>
    </submittedName>
</protein>
<reference evidence="3" key="1">
    <citation type="submission" date="2017-02" db="UniProtKB">
        <authorList>
            <consortium name="WormBaseParasite"/>
        </authorList>
    </citation>
    <scope>IDENTIFICATION</scope>
</reference>
<proteinExistence type="predicted"/>
<keyword evidence="1" id="KW-0812">Transmembrane</keyword>
<keyword evidence="1" id="KW-1133">Transmembrane helix</keyword>
<evidence type="ECO:0000313" key="2">
    <source>
        <dbReference type="Proteomes" id="UP000036681"/>
    </source>
</evidence>
<organism evidence="2 3">
    <name type="scientific">Ascaris lumbricoides</name>
    <name type="common">Giant roundworm</name>
    <dbReference type="NCBI Taxonomy" id="6252"/>
    <lineage>
        <taxon>Eukaryota</taxon>
        <taxon>Metazoa</taxon>
        <taxon>Ecdysozoa</taxon>
        <taxon>Nematoda</taxon>
        <taxon>Chromadorea</taxon>
        <taxon>Rhabditida</taxon>
        <taxon>Spirurina</taxon>
        <taxon>Ascaridomorpha</taxon>
        <taxon>Ascaridoidea</taxon>
        <taxon>Ascarididae</taxon>
        <taxon>Ascaris</taxon>
    </lineage>
</organism>
<name>A0A0M3IKP8_ASCLU</name>
<dbReference type="AlphaFoldDB" id="A0A0M3IKP8"/>
<accession>A0A0M3IKP8</accession>
<dbReference type="WBParaSite" id="ALUE_0001932501-mRNA-1">
    <property type="protein sequence ID" value="ALUE_0001932501-mRNA-1"/>
    <property type="gene ID" value="ALUE_0001932501"/>
</dbReference>
<feature type="transmembrane region" description="Helical" evidence="1">
    <location>
        <begin position="22"/>
        <end position="50"/>
    </location>
</feature>